<evidence type="ECO:0000313" key="7">
    <source>
        <dbReference type="EMBL" id="KAG5185798.1"/>
    </source>
</evidence>
<dbReference type="AlphaFoldDB" id="A0A836CHV5"/>
<evidence type="ECO:0000313" key="8">
    <source>
        <dbReference type="Proteomes" id="UP000664859"/>
    </source>
</evidence>
<feature type="domain" description="EGF-like" evidence="6">
    <location>
        <begin position="79"/>
        <end position="113"/>
    </location>
</feature>
<feature type="domain" description="EGF-like" evidence="6">
    <location>
        <begin position="228"/>
        <end position="261"/>
    </location>
</feature>
<dbReference type="PANTHER" id="PTHR11219:SF69">
    <property type="entry name" value="TENEURIN-A"/>
    <property type="match status" value="1"/>
</dbReference>
<sequence>MRRVLGLVSVAGSLSSAAGNAGCSLRNFCNGHGTCNTGAKECICDMGWGHSSEVTAGDISPDCDERTCPTGRAWASLPLPDGHPIQECSGVGTCDRTTGACACPRGYSGSACQRLGCAGDASCGGHGRCMSMRQLGLTHAAAPLLGADTVYGSSAAAAWDADKLWACLCDSSWPVGIGAGETQASEWFGPACTQRRCPSGDDPMTSADETDCTGKTTPYVAATATGEAGNLCHVDCSNRGTCNYGTGVCKCYPGFSGHNCGQLTTAPG</sequence>
<evidence type="ECO:0000256" key="1">
    <source>
        <dbReference type="ARBA" id="ARBA00022536"/>
    </source>
</evidence>
<keyword evidence="5" id="KW-0732">Signal</keyword>
<dbReference type="PANTHER" id="PTHR11219">
    <property type="entry name" value="TENEURIN AND N-ACETYLGLUCOSAMINE-1-PHOSPHODIESTER ALPHA-N-ACETYLGLUCOSAMINIDASE"/>
    <property type="match status" value="1"/>
</dbReference>
<comment type="caution">
    <text evidence="4">Lacks conserved residue(s) required for the propagation of feature annotation.</text>
</comment>
<protein>
    <recommendedName>
        <fullName evidence="6">EGF-like domain-containing protein</fullName>
    </recommendedName>
</protein>
<dbReference type="Pfam" id="PF07974">
    <property type="entry name" value="EGF_2"/>
    <property type="match status" value="1"/>
</dbReference>
<keyword evidence="8" id="KW-1185">Reference proteome</keyword>
<dbReference type="PROSITE" id="PS01186">
    <property type="entry name" value="EGF_2"/>
    <property type="match status" value="2"/>
</dbReference>
<evidence type="ECO:0000259" key="6">
    <source>
        <dbReference type="PROSITE" id="PS50026"/>
    </source>
</evidence>
<gene>
    <name evidence="7" type="ORF">JKP88DRAFT_311124</name>
</gene>
<dbReference type="OrthoDB" id="18487at2759"/>
<dbReference type="PROSITE" id="PS00022">
    <property type="entry name" value="EGF_1"/>
    <property type="match status" value="2"/>
</dbReference>
<keyword evidence="2" id="KW-0677">Repeat</keyword>
<dbReference type="PRINTS" id="PR00011">
    <property type="entry name" value="EGFLAMININ"/>
</dbReference>
<name>A0A836CHV5_9STRA</name>
<dbReference type="PROSITE" id="PS50026">
    <property type="entry name" value="EGF_3"/>
    <property type="match status" value="2"/>
</dbReference>
<proteinExistence type="predicted"/>
<keyword evidence="3 4" id="KW-1015">Disulfide bond</keyword>
<feature type="disulfide bond" evidence="4">
    <location>
        <begin position="232"/>
        <end position="242"/>
    </location>
</feature>
<accession>A0A836CHV5</accession>
<organism evidence="7 8">
    <name type="scientific">Tribonema minus</name>
    <dbReference type="NCBI Taxonomy" id="303371"/>
    <lineage>
        <taxon>Eukaryota</taxon>
        <taxon>Sar</taxon>
        <taxon>Stramenopiles</taxon>
        <taxon>Ochrophyta</taxon>
        <taxon>PX clade</taxon>
        <taxon>Xanthophyceae</taxon>
        <taxon>Tribonematales</taxon>
        <taxon>Tribonemataceae</taxon>
        <taxon>Tribonema</taxon>
    </lineage>
</organism>
<dbReference type="InterPro" id="IPR051216">
    <property type="entry name" value="Teneurin"/>
</dbReference>
<feature type="disulfide bond" evidence="4">
    <location>
        <begin position="251"/>
        <end position="260"/>
    </location>
</feature>
<evidence type="ECO:0000256" key="2">
    <source>
        <dbReference type="ARBA" id="ARBA00022737"/>
    </source>
</evidence>
<dbReference type="InterPro" id="IPR013111">
    <property type="entry name" value="EGF_extracell"/>
</dbReference>
<feature type="chain" id="PRO_5032620700" description="EGF-like domain-containing protein" evidence="5">
    <location>
        <begin position="20"/>
        <end position="268"/>
    </location>
</feature>
<dbReference type="SMART" id="SM00181">
    <property type="entry name" value="EGF"/>
    <property type="match status" value="3"/>
</dbReference>
<comment type="caution">
    <text evidence="7">The sequence shown here is derived from an EMBL/GenBank/DDBJ whole genome shotgun (WGS) entry which is preliminary data.</text>
</comment>
<evidence type="ECO:0000256" key="3">
    <source>
        <dbReference type="ARBA" id="ARBA00023157"/>
    </source>
</evidence>
<evidence type="ECO:0000256" key="5">
    <source>
        <dbReference type="SAM" id="SignalP"/>
    </source>
</evidence>
<dbReference type="InterPro" id="IPR000742">
    <property type="entry name" value="EGF"/>
</dbReference>
<dbReference type="EMBL" id="JAFCMP010000121">
    <property type="protein sequence ID" value="KAG5185798.1"/>
    <property type="molecule type" value="Genomic_DNA"/>
</dbReference>
<evidence type="ECO:0000256" key="4">
    <source>
        <dbReference type="PROSITE-ProRule" id="PRU00076"/>
    </source>
</evidence>
<dbReference type="Gene3D" id="2.10.25.10">
    <property type="entry name" value="Laminin"/>
    <property type="match status" value="1"/>
</dbReference>
<dbReference type="Proteomes" id="UP000664859">
    <property type="component" value="Unassembled WGS sequence"/>
</dbReference>
<reference evidence="7" key="1">
    <citation type="submission" date="2021-02" db="EMBL/GenBank/DDBJ databases">
        <title>First Annotated Genome of the Yellow-green Alga Tribonema minus.</title>
        <authorList>
            <person name="Mahan K.M."/>
        </authorList>
    </citation>
    <scope>NUCLEOTIDE SEQUENCE</scope>
    <source>
        <strain evidence="7">UTEX B ZZ1240</strain>
    </source>
</reference>
<keyword evidence="1 4" id="KW-0245">EGF-like domain</keyword>
<feature type="disulfide bond" evidence="4">
    <location>
        <begin position="103"/>
        <end position="112"/>
    </location>
</feature>
<feature type="signal peptide" evidence="5">
    <location>
        <begin position="1"/>
        <end position="19"/>
    </location>
</feature>